<dbReference type="EMBL" id="JADWDJ010000013">
    <property type="protein sequence ID" value="KAG5271166.1"/>
    <property type="molecule type" value="Genomic_DNA"/>
</dbReference>
<dbReference type="InterPro" id="IPR013594">
    <property type="entry name" value="Dynein_heavy_tail"/>
</dbReference>
<evidence type="ECO:0000313" key="4">
    <source>
        <dbReference type="Proteomes" id="UP000823561"/>
    </source>
</evidence>
<feature type="region of interest" description="Disordered" evidence="1">
    <location>
        <begin position="523"/>
        <end position="563"/>
    </location>
</feature>
<proteinExistence type="predicted"/>
<feature type="compositionally biased region" description="Basic and acidic residues" evidence="1">
    <location>
        <begin position="537"/>
        <end position="556"/>
    </location>
</feature>
<dbReference type="InterPro" id="IPR026983">
    <property type="entry name" value="DHC"/>
</dbReference>
<gene>
    <name evidence="3" type="ORF">AALO_G00176670</name>
</gene>
<name>A0AAV6GEF6_9TELE</name>
<dbReference type="GO" id="GO:0007018">
    <property type="term" value="P:microtubule-based movement"/>
    <property type="evidence" value="ECO:0007669"/>
    <property type="project" value="InterPro"/>
</dbReference>
<organism evidence="3 4">
    <name type="scientific">Alosa alosa</name>
    <name type="common">allis shad</name>
    <dbReference type="NCBI Taxonomy" id="278164"/>
    <lineage>
        <taxon>Eukaryota</taxon>
        <taxon>Metazoa</taxon>
        <taxon>Chordata</taxon>
        <taxon>Craniata</taxon>
        <taxon>Vertebrata</taxon>
        <taxon>Euteleostomi</taxon>
        <taxon>Actinopterygii</taxon>
        <taxon>Neopterygii</taxon>
        <taxon>Teleostei</taxon>
        <taxon>Clupei</taxon>
        <taxon>Clupeiformes</taxon>
        <taxon>Clupeoidei</taxon>
        <taxon>Clupeidae</taxon>
        <taxon>Alosa</taxon>
    </lineage>
</organism>
<evidence type="ECO:0000256" key="1">
    <source>
        <dbReference type="SAM" id="MobiDB-lite"/>
    </source>
</evidence>
<feature type="non-terminal residue" evidence="3">
    <location>
        <position position="563"/>
    </location>
</feature>
<feature type="compositionally biased region" description="Low complexity" evidence="1">
    <location>
        <begin position="523"/>
        <end position="533"/>
    </location>
</feature>
<accession>A0AAV6GEF6</accession>
<reference evidence="3" key="1">
    <citation type="submission" date="2020-10" db="EMBL/GenBank/DDBJ databases">
        <title>Chromosome-scale genome assembly of the Allis shad, Alosa alosa.</title>
        <authorList>
            <person name="Margot Z."/>
            <person name="Christophe K."/>
            <person name="Cabau C."/>
            <person name="Louis A."/>
            <person name="Berthelot C."/>
            <person name="Parey E."/>
            <person name="Roest Crollius H."/>
            <person name="Montfort J."/>
            <person name="Robinson-Rechavi M."/>
            <person name="Bucao C."/>
            <person name="Bouchez O."/>
            <person name="Gislard M."/>
            <person name="Lluch J."/>
            <person name="Milhes M."/>
            <person name="Lampietro C."/>
            <person name="Lopez Roques C."/>
            <person name="Donnadieu C."/>
            <person name="Braasch I."/>
            <person name="Desvignes T."/>
            <person name="Postlethwait J."/>
            <person name="Bobe J."/>
            <person name="Guiguen Y."/>
        </authorList>
    </citation>
    <scope>NUCLEOTIDE SEQUENCE</scope>
    <source>
        <strain evidence="3">M-15738</strain>
        <tissue evidence="3">Blood</tissue>
    </source>
</reference>
<dbReference type="PANTHER" id="PTHR46532:SF13">
    <property type="entry name" value="CYTOPLASMIC DYNEIN 1 HEAVY CHAIN 1"/>
    <property type="match status" value="1"/>
</dbReference>
<sequence>MVEAIPGLINAIRMIHSISRYYNTSEKITSLFVKVTNQMITACKTYITNNGSVSIWDQPQELVTQRIKAAIHLNQQEYQRYFHKTKQALEKSPSERQFDFSEMYIFGKFDTFQRRLNKILNMFDIINTYSALQDSKIEGLETMATKFQAIVLAMKKKPYSFLDQRRTDFDQDYDEFCKHTNELHNQLRAFMDTTLDKIQNTERALSVLKKFERLGIPDLGISEKYQRLLQNFGRDIEMVSRIYMRQKLDPPMGRDLPPVAGCIQWVRQLFRRIQSPMETFQKQPGVLDGPEAKRIIRNYNRMARVLLEYELLYHRGWMDQIEVTKVGLQASLLVKCPDTGELYVNFDPQILTQIREKDCMTRMGLEIPPFAAVLQQKQHVLKRHYNQLQLVLTENRRVRGKIQSAFEQLLSPHVARVDEAILPGLTTLNWTSLNIDKYINHITAALEELELLLDRVNDLVEFRIDAVLQDMSCTPLCVLPDEEPFTCDEFVQKTRELCMSGAQTLHTKSALVEEAANELINMLLESEQQQEPPQKLPEPESRAESKTEPSDSKADPADSEGED</sequence>
<evidence type="ECO:0000313" key="3">
    <source>
        <dbReference type="EMBL" id="KAG5271166.1"/>
    </source>
</evidence>
<dbReference type="Pfam" id="PF08385">
    <property type="entry name" value="DHC_N1"/>
    <property type="match status" value="1"/>
</dbReference>
<dbReference type="PANTHER" id="PTHR46532">
    <property type="entry name" value="MALE FERTILITY FACTOR KL5"/>
    <property type="match status" value="1"/>
</dbReference>
<protein>
    <recommendedName>
        <fullName evidence="2">Dynein heavy chain tail domain-containing protein</fullName>
    </recommendedName>
</protein>
<dbReference type="GO" id="GO:0051959">
    <property type="term" value="F:dynein light intermediate chain binding"/>
    <property type="evidence" value="ECO:0007669"/>
    <property type="project" value="InterPro"/>
</dbReference>
<dbReference type="GO" id="GO:0045505">
    <property type="term" value="F:dynein intermediate chain binding"/>
    <property type="evidence" value="ECO:0007669"/>
    <property type="project" value="InterPro"/>
</dbReference>
<evidence type="ECO:0000259" key="2">
    <source>
        <dbReference type="Pfam" id="PF08385"/>
    </source>
</evidence>
<comment type="caution">
    <text evidence="3">The sequence shown here is derived from an EMBL/GenBank/DDBJ whole genome shotgun (WGS) entry which is preliminary data.</text>
</comment>
<dbReference type="GO" id="GO:0005858">
    <property type="term" value="C:axonemal dynein complex"/>
    <property type="evidence" value="ECO:0007669"/>
    <property type="project" value="TreeGrafter"/>
</dbReference>
<dbReference type="Proteomes" id="UP000823561">
    <property type="component" value="Chromosome 13"/>
</dbReference>
<feature type="domain" description="Dynein heavy chain tail" evidence="2">
    <location>
        <begin position="1"/>
        <end position="438"/>
    </location>
</feature>
<keyword evidence="4" id="KW-1185">Reference proteome</keyword>
<dbReference type="AlphaFoldDB" id="A0AAV6GEF6"/>